<organism evidence="3 4">
    <name type="scientific">Thioalkalivibrio halophilus</name>
    <dbReference type="NCBI Taxonomy" id="252474"/>
    <lineage>
        <taxon>Bacteria</taxon>
        <taxon>Pseudomonadati</taxon>
        <taxon>Pseudomonadota</taxon>
        <taxon>Gammaproteobacteria</taxon>
        <taxon>Chromatiales</taxon>
        <taxon>Ectothiorhodospiraceae</taxon>
        <taxon>Thioalkalivibrio</taxon>
    </lineage>
</organism>
<dbReference type="Pfam" id="PF12339">
    <property type="entry name" value="DNAJ_related"/>
    <property type="match status" value="1"/>
</dbReference>
<dbReference type="InterPro" id="IPR021059">
    <property type="entry name" value="DnaJ-related_N"/>
</dbReference>
<dbReference type="SUPFAM" id="SSF46565">
    <property type="entry name" value="Chaperone J-domain"/>
    <property type="match status" value="1"/>
</dbReference>
<dbReference type="STRING" id="252474.B1A74_06235"/>
<keyword evidence="1" id="KW-0143">Chaperone</keyword>
<accession>A0A1V2ZZ56</accession>
<evidence type="ECO:0000259" key="2">
    <source>
        <dbReference type="PROSITE" id="PS50076"/>
    </source>
</evidence>
<evidence type="ECO:0000256" key="1">
    <source>
        <dbReference type="ARBA" id="ARBA00023186"/>
    </source>
</evidence>
<keyword evidence="4" id="KW-1185">Reference proteome</keyword>
<dbReference type="AlphaFoldDB" id="A0A1V2ZZ56"/>
<dbReference type="InterPro" id="IPR001623">
    <property type="entry name" value="DnaJ_domain"/>
</dbReference>
<dbReference type="InterPro" id="IPR036869">
    <property type="entry name" value="J_dom_sf"/>
</dbReference>
<evidence type="ECO:0000313" key="4">
    <source>
        <dbReference type="Proteomes" id="UP000189177"/>
    </source>
</evidence>
<feature type="domain" description="J" evidence="2">
    <location>
        <begin position="164"/>
        <end position="215"/>
    </location>
</feature>
<dbReference type="Gene3D" id="1.10.287.110">
    <property type="entry name" value="DnaJ domain"/>
    <property type="match status" value="1"/>
</dbReference>
<reference evidence="3 4" key="1">
    <citation type="submission" date="2017-02" db="EMBL/GenBank/DDBJ databases">
        <title>Genomic diversity within the haloalkaliphilic genus Thioalkalivibrio.</title>
        <authorList>
            <person name="Ahn A.-C."/>
            <person name="Meier-Kolthoff J."/>
            <person name="Overmars L."/>
            <person name="Richter M."/>
            <person name="Woyke T."/>
            <person name="Sorokin D.Y."/>
            <person name="Muyzer G."/>
        </authorList>
    </citation>
    <scope>NUCLEOTIDE SEQUENCE [LARGE SCALE GENOMIC DNA]</scope>
    <source>
        <strain evidence="3 4">HL17</strain>
    </source>
</reference>
<dbReference type="Proteomes" id="UP000189177">
    <property type="component" value="Unassembled WGS sequence"/>
</dbReference>
<dbReference type="CDD" id="cd06257">
    <property type="entry name" value="DnaJ"/>
    <property type="match status" value="1"/>
</dbReference>
<dbReference type="RefSeq" id="WP_018946534.1">
    <property type="nucleotide sequence ID" value="NZ_MUZR01000017.1"/>
</dbReference>
<proteinExistence type="predicted"/>
<dbReference type="EMBL" id="MUZR01000017">
    <property type="protein sequence ID" value="OOC10388.1"/>
    <property type="molecule type" value="Genomic_DNA"/>
</dbReference>
<evidence type="ECO:0000313" key="3">
    <source>
        <dbReference type="EMBL" id="OOC10388.1"/>
    </source>
</evidence>
<dbReference type="OrthoDB" id="581986at2"/>
<dbReference type="Pfam" id="PF00226">
    <property type="entry name" value="DnaJ"/>
    <property type="match status" value="1"/>
</dbReference>
<protein>
    <submittedName>
        <fullName evidence="3">Molecular chaperone DnaJ</fullName>
    </submittedName>
</protein>
<gene>
    <name evidence="3" type="ORF">B1A74_06235</name>
</gene>
<sequence length="215" mass="23334">MNPVVAAAADARTGVDTEVDPGLLAAVERGVRAQAAGQTEHALIARLRDAGVVPFAGADLREPLGLFRTHFLLFHCLYRLRDRLAAEGEWLRIHCLDIGIQARATDGAGAAATAGTVSAALVREDPLRAYYLDLSTLDHMDAAAVQALLDGFWRRMDGGDRRAAALAVLELADPVDDAEIQSRYRRLAQRHHPDRGGDTATLQRLNEARWILLGD</sequence>
<dbReference type="PROSITE" id="PS50076">
    <property type="entry name" value="DNAJ_2"/>
    <property type="match status" value="1"/>
</dbReference>
<comment type="caution">
    <text evidence="3">The sequence shown here is derived from an EMBL/GenBank/DDBJ whole genome shotgun (WGS) entry which is preliminary data.</text>
</comment>
<name>A0A1V2ZZ56_9GAMM</name>